<evidence type="ECO:0000256" key="1">
    <source>
        <dbReference type="ARBA" id="ARBA00004496"/>
    </source>
</evidence>
<keyword evidence="3" id="KW-0963">Cytoplasm</keyword>
<feature type="compositionally biased region" description="Basic residues" evidence="9">
    <location>
        <begin position="254"/>
        <end position="264"/>
    </location>
</feature>
<dbReference type="EMBL" id="CAKXYY010000009">
    <property type="protein sequence ID" value="CAH2353172.1"/>
    <property type="molecule type" value="Genomic_DNA"/>
</dbReference>
<feature type="region of interest" description="Disordered" evidence="9">
    <location>
        <begin position="26"/>
        <end position="67"/>
    </location>
</feature>
<dbReference type="GO" id="GO:0005786">
    <property type="term" value="C:signal recognition particle, endoplasmic reticulum targeting"/>
    <property type="evidence" value="ECO:0007669"/>
    <property type="project" value="UniProtKB-KW"/>
</dbReference>
<dbReference type="Proteomes" id="UP000837801">
    <property type="component" value="Unassembled WGS sequence"/>
</dbReference>
<protein>
    <recommendedName>
        <fullName evidence="8">Signal recognition particle SEC65 subunit</fullName>
    </recommendedName>
</protein>
<comment type="function">
    <text evidence="7">Signal-recognition-particle assembly has a crucial role in targeting secretory proteins to the rough endoplasmic reticulum membrane. It must be involved intimately in the translocation of a wide variety of protein substrates.</text>
</comment>
<comment type="subcellular location">
    <subcellularLocation>
        <location evidence="1">Cytoplasm</location>
    </subcellularLocation>
</comment>
<feature type="region of interest" description="Disordered" evidence="9">
    <location>
        <begin position="230"/>
        <end position="264"/>
    </location>
</feature>
<keyword evidence="6" id="KW-0687">Ribonucleoprotein</keyword>
<evidence type="ECO:0000256" key="5">
    <source>
        <dbReference type="ARBA" id="ARBA00023135"/>
    </source>
</evidence>
<keyword evidence="11" id="KW-1185">Reference proteome</keyword>
<evidence type="ECO:0000256" key="9">
    <source>
        <dbReference type="SAM" id="MobiDB-lite"/>
    </source>
</evidence>
<accession>A0A9P0QPN8</accession>
<dbReference type="OrthoDB" id="2190947at2759"/>
<evidence type="ECO:0000256" key="8">
    <source>
        <dbReference type="ARBA" id="ARBA00068261"/>
    </source>
</evidence>
<dbReference type="GO" id="GO:0006617">
    <property type="term" value="P:SRP-dependent cotranslational protein targeting to membrane, signal sequence recognition"/>
    <property type="evidence" value="ECO:0007669"/>
    <property type="project" value="TreeGrafter"/>
</dbReference>
<evidence type="ECO:0000256" key="6">
    <source>
        <dbReference type="ARBA" id="ARBA00023274"/>
    </source>
</evidence>
<evidence type="ECO:0000256" key="4">
    <source>
        <dbReference type="ARBA" id="ARBA00022884"/>
    </source>
</evidence>
<dbReference type="AlphaFoldDB" id="A0A9P0QPN8"/>
<comment type="caution">
    <text evidence="10">The sequence shown here is derived from an EMBL/GenBank/DDBJ whole genome shotgun (WGS) entry which is preliminary data.</text>
</comment>
<evidence type="ECO:0000313" key="10">
    <source>
        <dbReference type="EMBL" id="CAH2353172.1"/>
    </source>
</evidence>
<comment type="similarity">
    <text evidence="2">Belongs to the SRP19 family.</text>
</comment>
<dbReference type="SUPFAM" id="SSF69695">
    <property type="entry name" value="SRP19"/>
    <property type="match status" value="1"/>
</dbReference>
<evidence type="ECO:0000256" key="2">
    <source>
        <dbReference type="ARBA" id="ARBA00008910"/>
    </source>
</evidence>
<dbReference type="FunFam" id="3.30.56.30:FF:000003">
    <property type="entry name" value="Signal recognition particle SEC65 subunit"/>
    <property type="match status" value="1"/>
</dbReference>
<feature type="compositionally biased region" description="Low complexity" evidence="9">
    <location>
        <begin position="39"/>
        <end position="58"/>
    </location>
</feature>
<dbReference type="GO" id="GO:0008312">
    <property type="term" value="F:7S RNA binding"/>
    <property type="evidence" value="ECO:0007669"/>
    <property type="project" value="InterPro"/>
</dbReference>
<dbReference type="PANTHER" id="PTHR17453">
    <property type="entry name" value="SIGNAL RECOGNITION PARTICLE 19 KD PROTEIN"/>
    <property type="match status" value="1"/>
</dbReference>
<reference evidence="10" key="1">
    <citation type="submission" date="2022-03" db="EMBL/GenBank/DDBJ databases">
        <authorList>
            <person name="Legras J.-L."/>
            <person name="Devillers H."/>
            <person name="Grondin C."/>
        </authorList>
    </citation>
    <scope>NUCLEOTIDE SEQUENCE</scope>
    <source>
        <strain evidence="10">CLIB 1423</strain>
    </source>
</reference>
<dbReference type="Pfam" id="PF01922">
    <property type="entry name" value="SRP19"/>
    <property type="match status" value="1"/>
</dbReference>
<gene>
    <name evidence="10" type="ORF">CLIB1423_09S04412</name>
</gene>
<dbReference type="InterPro" id="IPR036521">
    <property type="entry name" value="SRP19-like_sf"/>
</dbReference>
<dbReference type="PANTHER" id="PTHR17453:SF0">
    <property type="entry name" value="SIGNAL RECOGNITION PARTICLE 19 KDA PROTEIN"/>
    <property type="match status" value="1"/>
</dbReference>
<proteinExistence type="inferred from homology"/>
<keyword evidence="4" id="KW-0694">RNA-binding</keyword>
<organism evidence="10 11">
    <name type="scientific">[Candida] railenensis</name>
    <dbReference type="NCBI Taxonomy" id="45579"/>
    <lineage>
        <taxon>Eukaryota</taxon>
        <taxon>Fungi</taxon>
        <taxon>Dikarya</taxon>
        <taxon>Ascomycota</taxon>
        <taxon>Saccharomycotina</taxon>
        <taxon>Pichiomycetes</taxon>
        <taxon>Debaryomycetaceae</taxon>
        <taxon>Kurtzmaniella</taxon>
    </lineage>
</organism>
<evidence type="ECO:0000313" key="11">
    <source>
        <dbReference type="Proteomes" id="UP000837801"/>
    </source>
</evidence>
<dbReference type="InterPro" id="IPR002778">
    <property type="entry name" value="Signal_recog_particle_SRP19"/>
</dbReference>
<keyword evidence="5" id="KW-0733">Signal recognition particle</keyword>
<evidence type="ECO:0000256" key="7">
    <source>
        <dbReference type="ARBA" id="ARBA00060225"/>
    </source>
</evidence>
<evidence type="ECO:0000256" key="3">
    <source>
        <dbReference type="ARBA" id="ARBA00022490"/>
    </source>
</evidence>
<dbReference type="Gene3D" id="3.30.56.30">
    <property type="entry name" value="Signal recognition particle, SRP19-like subunit"/>
    <property type="match status" value="1"/>
</dbReference>
<sequence>MSNRPVLEEVDDDDIDMDLDIAQFDPQLRTPIAPIQRAQPPVMQSSYSQVQQQPQSQPTSKEHPSIVDPNKFTEEERNHLKKFQLIYPCYFDKNRSHKEGRRVSSSKAVNNPLAKTISDACRHLFLQCMLELDKTHPQDFGNPGRVRVFIKENGTPQDQRFKTKRELLDVIADYLISHPTTLDSIGPKSGIPLPREYEVGGNFEPEEVPKVKGFKMNSIVPVHSPLSIKHPMTKSIYDPEPEQVAPVKAPNPNKMKKKVKMIRG</sequence>
<name>A0A9P0QPN8_9ASCO</name>